<evidence type="ECO:0000313" key="1">
    <source>
        <dbReference type="EMBL" id="KZF20542.1"/>
    </source>
</evidence>
<dbReference type="InterPro" id="IPR009784">
    <property type="entry name" value="DUF1349"/>
</dbReference>
<protein>
    <recommendedName>
        <fullName evidence="3">Concanavalin A-like lectin/glucanase</fullName>
    </recommendedName>
</protein>
<accession>A0A165AIK5</accession>
<evidence type="ECO:0000313" key="2">
    <source>
        <dbReference type="Proteomes" id="UP000076632"/>
    </source>
</evidence>
<dbReference type="FunCoup" id="A0A165AIK5">
    <property type="interactions" value="13"/>
</dbReference>
<dbReference type="SUPFAM" id="SSF49899">
    <property type="entry name" value="Concanavalin A-like lectins/glucanases"/>
    <property type="match status" value="1"/>
</dbReference>
<organism evidence="1 2">
    <name type="scientific">Xylona heveae (strain CBS 132557 / TC161)</name>
    <dbReference type="NCBI Taxonomy" id="1328760"/>
    <lineage>
        <taxon>Eukaryota</taxon>
        <taxon>Fungi</taxon>
        <taxon>Dikarya</taxon>
        <taxon>Ascomycota</taxon>
        <taxon>Pezizomycotina</taxon>
        <taxon>Xylonomycetes</taxon>
        <taxon>Xylonales</taxon>
        <taxon>Xylonaceae</taxon>
        <taxon>Xylona</taxon>
    </lineage>
</organism>
<dbReference type="PANTHER" id="PTHR35332:SF2">
    <property type="entry name" value="REGULATION OF ENOLASE PROTEIN 1"/>
    <property type="match status" value="1"/>
</dbReference>
<reference evidence="1 2" key="1">
    <citation type="journal article" date="2016" name="Fungal Biol.">
        <title>The genome of Xylona heveae provides a window into fungal endophytism.</title>
        <authorList>
            <person name="Gazis R."/>
            <person name="Kuo A."/>
            <person name="Riley R."/>
            <person name="LaButti K."/>
            <person name="Lipzen A."/>
            <person name="Lin J."/>
            <person name="Amirebrahimi M."/>
            <person name="Hesse C.N."/>
            <person name="Spatafora J.W."/>
            <person name="Henrissat B."/>
            <person name="Hainaut M."/>
            <person name="Grigoriev I.V."/>
            <person name="Hibbett D.S."/>
        </authorList>
    </citation>
    <scope>NUCLEOTIDE SEQUENCE [LARGE SCALE GENOMIC DNA]</scope>
    <source>
        <strain evidence="1 2">TC161</strain>
    </source>
</reference>
<proteinExistence type="predicted"/>
<dbReference type="InterPro" id="IPR013320">
    <property type="entry name" value="ConA-like_dom_sf"/>
</dbReference>
<dbReference type="GeneID" id="28895110"/>
<dbReference type="RefSeq" id="XP_018186097.1">
    <property type="nucleotide sequence ID" value="XM_018329973.1"/>
</dbReference>
<dbReference type="Proteomes" id="UP000076632">
    <property type="component" value="Unassembled WGS sequence"/>
</dbReference>
<dbReference type="PANTHER" id="PTHR35332">
    <property type="entry name" value="REGULATION OF ENOLASE PROTEIN 1"/>
    <property type="match status" value="1"/>
</dbReference>
<dbReference type="OrthoDB" id="42525at2759"/>
<dbReference type="STRING" id="1328760.A0A165AIK5"/>
<keyword evidence="2" id="KW-1185">Reference proteome</keyword>
<dbReference type="AlphaFoldDB" id="A0A165AIK5"/>
<evidence type="ECO:0008006" key="3">
    <source>
        <dbReference type="Google" id="ProtNLM"/>
    </source>
</evidence>
<dbReference type="Gene3D" id="2.60.120.200">
    <property type="match status" value="1"/>
</dbReference>
<name>A0A165AIK5_XYLHT</name>
<gene>
    <name evidence="1" type="ORF">L228DRAFT_213211</name>
</gene>
<dbReference type="InParanoid" id="A0A165AIK5"/>
<dbReference type="EMBL" id="KV407462">
    <property type="protein sequence ID" value="KZF20542.1"/>
    <property type="molecule type" value="Genomic_DNA"/>
</dbReference>
<dbReference type="OMA" id="PDIWRTP"/>
<sequence length="192" mass="21613">MKAFEFSNSAQQVPSSLQQPFTITANPGTDLWRKPPSTSRFNVPFLHTRATPLASLQRARVRVSAYWKTLYDQGGLAIFSGYRIWIKAGIEFTHGRPNVSVVATDRWSDWSLSPMPQPNNGDVTIEMIREKDGSLWIYVIEADGEKRPVREVTWAFDSQDKAECWVGAFAAKPSNEAGNLEVQFDGLEIEFA</sequence>
<dbReference type="Pfam" id="PF07081">
    <property type="entry name" value="DUF1349"/>
    <property type="match status" value="1"/>
</dbReference>